<dbReference type="PANTHER" id="PTHR11132">
    <property type="entry name" value="SOLUTE CARRIER FAMILY 35"/>
    <property type="match status" value="1"/>
</dbReference>
<reference evidence="8" key="1">
    <citation type="submission" date="2020-06" db="EMBL/GenBank/DDBJ databases">
        <authorList>
            <consortium name="Plant Systems Biology data submission"/>
        </authorList>
    </citation>
    <scope>NUCLEOTIDE SEQUENCE</scope>
    <source>
        <strain evidence="8">D6</strain>
    </source>
</reference>
<evidence type="ECO:0000256" key="4">
    <source>
        <dbReference type="ARBA" id="ARBA00023136"/>
    </source>
</evidence>
<feature type="transmembrane region" description="Helical" evidence="6">
    <location>
        <begin position="261"/>
        <end position="280"/>
    </location>
</feature>
<dbReference type="InterPro" id="IPR004853">
    <property type="entry name" value="Sugar_P_trans_dom"/>
</dbReference>
<feature type="region of interest" description="Disordered" evidence="5">
    <location>
        <begin position="349"/>
        <end position="392"/>
    </location>
</feature>
<accession>A0A9N8DRF2</accession>
<feature type="transmembrane region" description="Helical" evidence="6">
    <location>
        <begin position="12"/>
        <end position="33"/>
    </location>
</feature>
<gene>
    <name evidence="8" type="ORF">SEMRO_299_G111260.1</name>
</gene>
<feature type="compositionally biased region" description="Basic and acidic residues" evidence="5">
    <location>
        <begin position="352"/>
        <end position="369"/>
    </location>
</feature>
<evidence type="ECO:0000256" key="1">
    <source>
        <dbReference type="ARBA" id="ARBA00004141"/>
    </source>
</evidence>
<proteinExistence type="predicted"/>
<keyword evidence="3 6" id="KW-1133">Transmembrane helix</keyword>
<feature type="transmembrane region" description="Helical" evidence="6">
    <location>
        <begin position="319"/>
        <end position="337"/>
    </location>
</feature>
<sequence length="392" mass="42589">MVKPEINKEAIFWLVVWTANNVGVTLLNKAAFAKVDFHYPYFLSFVHMVCNSIGSQGVFWSIRRDNQRLKAAGISEGQASRKQLGFFQRLLGNITRKELDPKGRQKILAFSVIFSLNIAIGNVSLRHVSVNFNQVMRSLVPALTIGMGLALKKPVSAQRIKAVVPVIIGVAMACFGDMSYTWLGFFYTLLCITLAALKVVASGEMMTGPTKLHPVDLLGHMAPLALVQCLVLSLMTGEVSSIFARVNAAYADVSDVGWFEFYYPAIVVLTSGVFSFSLNICSLQANKVTSPLTLCITANVKQVLMIILSTIIFGVVIEPLNGCGIVVVLAGSAYYSYVSVMEKVTGGGMDSKASKDIESNLNSDSKDEEQVSLVPTKTGSTKTGDASEMRQR</sequence>
<feature type="transmembrane region" description="Helical" evidence="6">
    <location>
        <begin position="107"/>
        <end position="128"/>
    </location>
</feature>
<dbReference type="AlphaFoldDB" id="A0A9N8DRF2"/>
<feature type="transmembrane region" description="Helical" evidence="6">
    <location>
        <begin position="186"/>
        <end position="205"/>
    </location>
</feature>
<evidence type="ECO:0000313" key="9">
    <source>
        <dbReference type="Proteomes" id="UP001153069"/>
    </source>
</evidence>
<feature type="domain" description="Sugar phosphate transporter" evidence="7">
    <location>
        <begin position="12"/>
        <end position="336"/>
    </location>
</feature>
<keyword evidence="9" id="KW-1185">Reference proteome</keyword>
<name>A0A9N8DRF2_9STRA</name>
<comment type="subcellular location">
    <subcellularLocation>
        <location evidence="1">Membrane</location>
        <topology evidence="1">Multi-pass membrane protein</topology>
    </subcellularLocation>
</comment>
<evidence type="ECO:0000256" key="2">
    <source>
        <dbReference type="ARBA" id="ARBA00022692"/>
    </source>
</evidence>
<feature type="compositionally biased region" description="Polar residues" evidence="5">
    <location>
        <begin position="373"/>
        <end position="384"/>
    </location>
</feature>
<dbReference type="EMBL" id="CAICTM010000298">
    <property type="protein sequence ID" value="CAB9507249.1"/>
    <property type="molecule type" value="Genomic_DNA"/>
</dbReference>
<protein>
    <submittedName>
        <fullName evidence="8">Probable sugar phosphate/phosphate translocator</fullName>
    </submittedName>
</protein>
<organism evidence="8 9">
    <name type="scientific">Seminavis robusta</name>
    <dbReference type="NCBI Taxonomy" id="568900"/>
    <lineage>
        <taxon>Eukaryota</taxon>
        <taxon>Sar</taxon>
        <taxon>Stramenopiles</taxon>
        <taxon>Ochrophyta</taxon>
        <taxon>Bacillariophyta</taxon>
        <taxon>Bacillariophyceae</taxon>
        <taxon>Bacillariophycidae</taxon>
        <taxon>Naviculales</taxon>
        <taxon>Naviculaceae</taxon>
        <taxon>Seminavis</taxon>
    </lineage>
</organism>
<comment type="caution">
    <text evidence="8">The sequence shown here is derived from an EMBL/GenBank/DDBJ whole genome shotgun (WGS) entry which is preliminary data.</text>
</comment>
<dbReference type="InterPro" id="IPR050186">
    <property type="entry name" value="TPT_transporter"/>
</dbReference>
<evidence type="ECO:0000256" key="5">
    <source>
        <dbReference type="SAM" id="MobiDB-lite"/>
    </source>
</evidence>
<dbReference type="Pfam" id="PF03151">
    <property type="entry name" value="TPT"/>
    <property type="match status" value="1"/>
</dbReference>
<evidence type="ECO:0000256" key="6">
    <source>
        <dbReference type="SAM" id="Phobius"/>
    </source>
</evidence>
<feature type="transmembrane region" description="Helical" evidence="6">
    <location>
        <begin position="292"/>
        <end position="313"/>
    </location>
</feature>
<dbReference type="GO" id="GO:0016020">
    <property type="term" value="C:membrane"/>
    <property type="evidence" value="ECO:0007669"/>
    <property type="project" value="UniProtKB-SubCell"/>
</dbReference>
<evidence type="ECO:0000256" key="3">
    <source>
        <dbReference type="ARBA" id="ARBA00022989"/>
    </source>
</evidence>
<keyword evidence="2 6" id="KW-0812">Transmembrane</keyword>
<dbReference type="OrthoDB" id="6418713at2759"/>
<keyword evidence="4 6" id="KW-0472">Membrane</keyword>
<evidence type="ECO:0000259" key="7">
    <source>
        <dbReference type="Pfam" id="PF03151"/>
    </source>
</evidence>
<feature type="transmembrane region" description="Helical" evidence="6">
    <location>
        <begin position="217"/>
        <end position="235"/>
    </location>
</feature>
<dbReference type="Proteomes" id="UP001153069">
    <property type="component" value="Unassembled WGS sequence"/>
</dbReference>
<evidence type="ECO:0000313" key="8">
    <source>
        <dbReference type="EMBL" id="CAB9507249.1"/>
    </source>
</evidence>